<organism evidence="1 2">
    <name type="scientific">Pedobacter rhizosphaerae</name>
    <dbReference type="NCBI Taxonomy" id="390241"/>
    <lineage>
        <taxon>Bacteria</taxon>
        <taxon>Pseudomonadati</taxon>
        <taxon>Bacteroidota</taxon>
        <taxon>Sphingobacteriia</taxon>
        <taxon>Sphingobacteriales</taxon>
        <taxon>Sphingobacteriaceae</taxon>
        <taxon>Pedobacter</taxon>
    </lineage>
</organism>
<protein>
    <submittedName>
        <fullName evidence="1">Uncharacterized protein</fullName>
    </submittedName>
</protein>
<dbReference type="OrthoDB" id="670987at2"/>
<dbReference type="Proteomes" id="UP000199572">
    <property type="component" value="Unassembled WGS sequence"/>
</dbReference>
<proteinExistence type="predicted"/>
<dbReference type="EMBL" id="FOGG01000006">
    <property type="protein sequence ID" value="SER26047.1"/>
    <property type="molecule type" value="Genomic_DNA"/>
</dbReference>
<name>A0A1H9MRD5_9SPHI</name>
<accession>A0A1H9MRD5</accession>
<reference evidence="1 2" key="1">
    <citation type="submission" date="2016-10" db="EMBL/GenBank/DDBJ databases">
        <authorList>
            <person name="de Groot N.N."/>
        </authorList>
    </citation>
    <scope>NUCLEOTIDE SEQUENCE [LARGE SCALE GENOMIC DNA]</scope>
    <source>
        <strain evidence="1 2">DSM 18610</strain>
    </source>
</reference>
<dbReference type="RefSeq" id="WP_090882760.1">
    <property type="nucleotide sequence ID" value="NZ_FOGG01000006.1"/>
</dbReference>
<keyword evidence="2" id="KW-1185">Reference proteome</keyword>
<evidence type="ECO:0000313" key="2">
    <source>
        <dbReference type="Proteomes" id="UP000199572"/>
    </source>
</evidence>
<evidence type="ECO:0000313" key="1">
    <source>
        <dbReference type="EMBL" id="SER26047.1"/>
    </source>
</evidence>
<gene>
    <name evidence="1" type="ORF">SAMN04488023_106100</name>
</gene>
<dbReference type="AlphaFoldDB" id="A0A1H9MRD5"/>
<sequence>MDQMNVSEEQKVKFDFSPVTLPGYVREFQPLLFKDGETFFAVLGPDLQKGITGTGNSPEAALLDWNKNIKERLRKADENDSVTQFVMDSIHTHKKDIW</sequence>